<proteinExistence type="predicted"/>
<sequence length="584" mass="60004">MTTFIWSIAGREVTAARYPVVIPKALLPRYYKRRTFTQELKAVVSNINQRRAVLDAKVVNKEAKGLCAGFNGREREERRKEEVRKEKEVNPHLRGVIVESNLGKTIPSSSDRDSNLDLPVLGSLAQHETSALANYAPECLILAAVLAVANAGYLGGAAVAYGAPALSYAAPAYASAAYAPAAITSQHSNILRTPGNLGQVSTYSKTIDTPYSSVSKSDVRVSNDALAYGAVPAYASYAAAPAYASYAAPALAGHAYAAPALAARAYAAPALSYSPAAVVSHHSNILRTPGNLGQVSTYSKTIDTPYSSVSKSDVRVSNDALAYGAVPAYSSYAAPAYHGAYAAPALAGHAYAAPALAARAYAAPAVAAHGGLLGVAYSAAPIHSNILRTPGNLGQVSTYSKTIDTPYSSVSKSDVRVSNDALAYGAVPAYASYAAAPAYASYAAPALAGHAYAAPALAARAYAAPALSYSPAAVVSHHSNILRTPGNLGQVSTYSKTIDTPYSSVSKSDVRVSNDALAYGAVPAYASYAAAPAYASYAAPALAGHAYAAPALAARAYAAPALSYSPAAVVSHVSFAGLGATYGW</sequence>
<dbReference type="EMBL" id="OB796816">
    <property type="protein sequence ID" value="CAD7433817.1"/>
    <property type="molecule type" value="Genomic_DNA"/>
</dbReference>
<evidence type="ECO:0000313" key="3">
    <source>
        <dbReference type="EMBL" id="CAD7433817.1"/>
    </source>
</evidence>
<evidence type="ECO:0000256" key="1">
    <source>
        <dbReference type="ARBA" id="ARBA00022460"/>
    </source>
</evidence>
<gene>
    <name evidence="3" type="ORF">TMSB3V08_LOCUS10482</name>
</gene>
<dbReference type="PANTHER" id="PTHR39068">
    <property type="entry name" value="LARVAL/PUPAL CUTICLE PROTEIN H1C-LIKE PROTEIN-RELATED"/>
    <property type="match status" value="1"/>
</dbReference>
<dbReference type="GO" id="GO:0042302">
    <property type="term" value="F:structural constituent of cuticle"/>
    <property type="evidence" value="ECO:0007669"/>
    <property type="project" value="UniProtKB-KW"/>
</dbReference>
<protein>
    <submittedName>
        <fullName evidence="3">Uncharacterized protein</fullName>
    </submittedName>
</protein>
<keyword evidence="1" id="KW-0193">Cuticle</keyword>
<reference evidence="3" key="1">
    <citation type="submission" date="2020-11" db="EMBL/GenBank/DDBJ databases">
        <authorList>
            <person name="Tran Van P."/>
        </authorList>
    </citation>
    <scope>NUCLEOTIDE SEQUENCE</scope>
</reference>
<dbReference type="AlphaFoldDB" id="A0A7R9EH02"/>
<name>A0A7R9EH02_9NEOP</name>
<dbReference type="PANTHER" id="PTHR39068:SF5">
    <property type="entry name" value="PUPAL CUTICLE PROTEIN C1B-LIKE PROTEIN"/>
    <property type="match status" value="1"/>
</dbReference>
<dbReference type="InterPro" id="IPR022727">
    <property type="entry name" value="Cuticle_C1"/>
</dbReference>
<evidence type="ECO:0000256" key="2">
    <source>
        <dbReference type="ARBA" id="ARBA00022737"/>
    </source>
</evidence>
<accession>A0A7R9EH02</accession>
<dbReference type="Pfam" id="PF11018">
    <property type="entry name" value="Cuticle_3"/>
    <property type="match status" value="2"/>
</dbReference>
<keyword evidence="2" id="KW-0677">Repeat</keyword>
<organism evidence="3">
    <name type="scientific">Timema monikensis</name>
    <dbReference type="NCBI Taxonomy" id="170555"/>
    <lineage>
        <taxon>Eukaryota</taxon>
        <taxon>Metazoa</taxon>
        <taxon>Ecdysozoa</taxon>
        <taxon>Arthropoda</taxon>
        <taxon>Hexapoda</taxon>
        <taxon>Insecta</taxon>
        <taxon>Pterygota</taxon>
        <taxon>Neoptera</taxon>
        <taxon>Polyneoptera</taxon>
        <taxon>Phasmatodea</taxon>
        <taxon>Timematodea</taxon>
        <taxon>Timematoidea</taxon>
        <taxon>Timematidae</taxon>
        <taxon>Timema</taxon>
    </lineage>
</organism>